<dbReference type="OrthoDB" id="1440774at2"/>
<reference evidence="2" key="1">
    <citation type="submission" date="2016-10" db="EMBL/GenBank/DDBJ databases">
        <authorList>
            <person name="Varghese N."/>
            <person name="Submissions S."/>
        </authorList>
    </citation>
    <scope>NUCLEOTIDE SEQUENCE [LARGE SCALE GENOMIC DNA]</scope>
    <source>
        <strain evidence="2">CGMCC 1.8704</strain>
    </source>
</reference>
<protein>
    <submittedName>
        <fullName evidence="1">GLPGLI family protein</fullName>
    </submittedName>
</protein>
<dbReference type="STRING" id="604089.SAMN04487942_0964"/>
<dbReference type="EMBL" id="FODN01000001">
    <property type="protein sequence ID" value="SEN78781.1"/>
    <property type="molecule type" value="Genomic_DNA"/>
</dbReference>
<gene>
    <name evidence="1" type="ORF">SAMN04487942_0964</name>
</gene>
<dbReference type="InterPro" id="IPR005901">
    <property type="entry name" value="GLPGLI"/>
</dbReference>
<dbReference type="NCBIfam" id="TIGR01200">
    <property type="entry name" value="GLPGLI"/>
    <property type="match status" value="1"/>
</dbReference>
<dbReference type="AlphaFoldDB" id="A0A1H8JDW6"/>
<evidence type="ECO:0000313" key="2">
    <source>
        <dbReference type="Proteomes" id="UP000198657"/>
    </source>
</evidence>
<sequence length="266" mass="30888">MDNKFKIDQIIIVIILFFYSYNSHAQESNNSIKVVYKYHVPNNGKMSDEIYSQLTANNEHSIFISERDDFPKPENRITQDGNSISIKVTESDEIGCYVYRNFSKDSIVFREVGSKFMNAILVVDHWKEISWDISEGKKKIGKYECQKASGNFRGRIYTAWFASDIPISSGPWKLFGLPGLILEAYDSNMEFYVVASEIIFNVKTDVEIKAVYNNNETKFNYEEFKLYRKNYKEEYVKSIKAKLPRGANLNLKPSDIKNSPIESEFE</sequence>
<dbReference type="Proteomes" id="UP000198657">
    <property type="component" value="Unassembled WGS sequence"/>
</dbReference>
<dbReference type="RefSeq" id="WP_091166371.1">
    <property type="nucleotide sequence ID" value="NZ_CBCSFM010000001.1"/>
</dbReference>
<organism evidence="1 2">
    <name type="scientific">Flavobacterium sinopsychrotolerans</name>
    <dbReference type="NCBI Taxonomy" id="604089"/>
    <lineage>
        <taxon>Bacteria</taxon>
        <taxon>Pseudomonadati</taxon>
        <taxon>Bacteroidota</taxon>
        <taxon>Flavobacteriia</taxon>
        <taxon>Flavobacteriales</taxon>
        <taxon>Flavobacteriaceae</taxon>
        <taxon>Flavobacterium</taxon>
    </lineage>
</organism>
<accession>A0A1H8JDW6</accession>
<proteinExistence type="predicted"/>
<keyword evidence="2" id="KW-1185">Reference proteome</keyword>
<name>A0A1H8JDW6_9FLAO</name>
<evidence type="ECO:0000313" key="1">
    <source>
        <dbReference type="EMBL" id="SEN78781.1"/>
    </source>
</evidence>
<dbReference type="Pfam" id="PF09697">
    <property type="entry name" value="Porph_ging"/>
    <property type="match status" value="1"/>
</dbReference>